<keyword evidence="2 6" id="KW-0032">Aminotransferase</keyword>
<dbReference type="KEGG" id="schv:BRCON_1128"/>
<accession>A0A2Z4Y639</accession>
<dbReference type="FunFam" id="3.40.640.10:FF:000004">
    <property type="entry name" value="Acetylornithine aminotransferase"/>
    <property type="match status" value="1"/>
</dbReference>
<dbReference type="PROSITE" id="PS00600">
    <property type="entry name" value="AA_TRANSFER_CLASS_3"/>
    <property type="match status" value="1"/>
</dbReference>
<dbReference type="InterPro" id="IPR049704">
    <property type="entry name" value="Aminotrans_3_PPA_site"/>
</dbReference>
<keyword evidence="4 5" id="KW-0663">Pyridoxal phosphate</keyword>
<evidence type="ECO:0000256" key="1">
    <source>
        <dbReference type="ARBA" id="ARBA00001933"/>
    </source>
</evidence>
<evidence type="ECO:0000256" key="3">
    <source>
        <dbReference type="ARBA" id="ARBA00022679"/>
    </source>
</evidence>
<name>A0A2Z4Y639_SUMC1</name>
<gene>
    <name evidence="6" type="ORF">BRCON_1128</name>
</gene>
<dbReference type="InterPro" id="IPR050103">
    <property type="entry name" value="Class-III_PLP-dep_AT"/>
</dbReference>
<reference evidence="6 7" key="1">
    <citation type="submission" date="2018-05" db="EMBL/GenBank/DDBJ databases">
        <title>A metagenomic window into the 2 km-deep terrestrial subsurface aquifer revealed taxonomically and functionally diverse microbial community comprising novel uncultured bacterial lineages.</title>
        <authorList>
            <person name="Kadnikov V.V."/>
            <person name="Mardanov A.V."/>
            <person name="Beletsky A.V."/>
            <person name="Banks D."/>
            <person name="Pimenov N.V."/>
            <person name="Frank Y.A."/>
            <person name="Karnachuk O.V."/>
            <person name="Ravin N.V."/>
        </authorList>
    </citation>
    <scope>NUCLEOTIDE SEQUENCE [LARGE SCALE GENOMIC DNA]</scope>
    <source>
        <strain evidence="6">BY</strain>
    </source>
</reference>
<dbReference type="PANTHER" id="PTHR11986:SF79">
    <property type="entry name" value="ACETYLORNITHINE AMINOTRANSFERASE, MITOCHONDRIAL"/>
    <property type="match status" value="1"/>
</dbReference>
<comment type="similarity">
    <text evidence="5">Belongs to the class-III pyridoxal-phosphate-dependent aminotransferase family.</text>
</comment>
<dbReference type="PIRSF" id="PIRSF000521">
    <property type="entry name" value="Transaminase_4ab_Lys_Orn"/>
    <property type="match status" value="1"/>
</dbReference>
<dbReference type="InterPro" id="IPR015424">
    <property type="entry name" value="PyrdxlP-dep_Trfase"/>
</dbReference>
<dbReference type="InterPro" id="IPR015422">
    <property type="entry name" value="PyrdxlP-dep_Trfase_small"/>
</dbReference>
<evidence type="ECO:0000313" key="7">
    <source>
        <dbReference type="Proteomes" id="UP000262583"/>
    </source>
</evidence>
<evidence type="ECO:0000256" key="2">
    <source>
        <dbReference type="ARBA" id="ARBA00022576"/>
    </source>
</evidence>
<dbReference type="PANTHER" id="PTHR11986">
    <property type="entry name" value="AMINOTRANSFERASE CLASS III"/>
    <property type="match status" value="1"/>
</dbReference>
<protein>
    <submittedName>
        <fullName evidence="6">Acetylornithine aminotransferase</fullName>
    </submittedName>
</protein>
<evidence type="ECO:0000256" key="5">
    <source>
        <dbReference type="RuleBase" id="RU003560"/>
    </source>
</evidence>
<dbReference type="Pfam" id="PF00202">
    <property type="entry name" value="Aminotran_3"/>
    <property type="match status" value="1"/>
</dbReference>
<proteinExistence type="inferred from homology"/>
<keyword evidence="3 6" id="KW-0808">Transferase</keyword>
<dbReference type="InterPro" id="IPR015421">
    <property type="entry name" value="PyrdxlP-dep_Trfase_major"/>
</dbReference>
<dbReference type="GO" id="GO:0030170">
    <property type="term" value="F:pyridoxal phosphate binding"/>
    <property type="evidence" value="ECO:0007669"/>
    <property type="project" value="InterPro"/>
</dbReference>
<dbReference type="Gene3D" id="3.90.1150.10">
    <property type="entry name" value="Aspartate Aminotransferase, domain 1"/>
    <property type="match status" value="1"/>
</dbReference>
<dbReference type="AlphaFoldDB" id="A0A2Z4Y639"/>
<dbReference type="Gene3D" id="3.40.640.10">
    <property type="entry name" value="Type I PLP-dependent aspartate aminotransferase-like (Major domain)"/>
    <property type="match status" value="1"/>
</dbReference>
<comment type="cofactor">
    <cofactor evidence="1">
        <name>pyridoxal 5'-phosphate</name>
        <dbReference type="ChEBI" id="CHEBI:597326"/>
    </cofactor>
</comment>
<evidence type="ECO:0000313" key="6">
    <source>
        <dbReference type="EMBL" id="AXA35905.1"/>
    </source>
</evidence>
<dbReference type="InterPro" id="IPR005814">
    <property type="entry name" value="Aminotrans_3"/>
</dbReference>
<dbReference type="GO" id="GO:0042802">
    <property type="term" value="F:identical protein binding"/>
    <property type="evidence" value="ECO:0007669"/>
    <property type="project" value="TreeGrafter"/>
</dbReference>
<dbReference type="EMBL" id="CP030759">
    <property type="protein sequence ID" value="AXA35905.1"/>
    <property type="molecule type" value="Genomic_DNA"/>
</dbReference>
<dbReference type="Proteomes" id="UP000262583">
    <property type="component" value="Chromosome"/>
</dbReference>
<dbReference type="GO" id="GO:0008483">
    <property type="term" value="F:transaminase activity"/>
    <property type="evidence" value="ECO:0007669"/>
    <property type="project" value="UniProtKB-KW"/>
</dbReference>
<sequence>MSSQHGDLHESFLRYVCQTSPFPTAFEVSHAKGCYLYDRAGRAYLDFISGISVNNLGHNHPAIQAAVMQQIERYAHTMVYGEHIQEPQVKLARALAEIAPENLNCVYFLSTGAEANDAALKLAAKLTGRRRFCAFHKAYHGDTVGAASCFGDESFRHPYQHILLPVTFLEFGKVDDLEKITEDIAAVLVEPVQGEGGIRVPLPSFLQSLRQRCTATGTLLIFDEVQTALGRVGDWFAATLFNVTPDLITMAKALGGGYPLGALVGEREMLRRFAAEPPFSHITTFGGHPVSCAAGLAVIRTIRSERLLSNARRMGKKLMEGLQKICLRDERVREVRGTGLMIGVELMDSQLARKVVTDCRERGLILETTLLDERVVRFSPPLIVSEQECSTALEIFETVLKEC</sequence>
<dbReference type="SUPFAM" id="SSF53383">
    <property type="entry name" value="PLP-dependent transferases"/>
    <property type="match status" value="1"/>
</dbReference>
<organism evidence="6 7">
    <name type="scientific">Sumerlaea chitinivorans</name>
    <dbReference type="NCBI Taxonomy" id="2250252"/>
    <lineage>
        <taxon>Bacteria</taxon>
        <taxon>Candidatus Sumerlaeota</taxon>
        <taxon>Candidatus Sumerlaeia</taxon>
        <taxon>Candidatus Sumerlaeales</taxon>
        <taxon>Candidatus Sumerlaeaceae</taxon>
        <taxon>Candidatus Sumerlaea</taxon>
    </lineage>
</organism>
<evidence type="ECO:0000256" key="4">
    <source>
        <dbReference type="ARBA" id="ARBA00022898"/>
    </source>
</evidence>
<dbReference type="CDD" id="cd00610">
    <property type="entry name" value="OAT_like"/>
    <property type="match status" value="1"/>
</dbReference>